<organism evidence="3 4">
    <name type="scientific">Diversispora eburnea</name>
    <dbReference type="NCBI Taxonomy" id="1213867"/>
    <lineage>
        <taxon>Eukaryota</taxon>
        <taxon>Fungi</taxon>
        <taxon>Fungi incertae sedis</taxon>
        <taxon>Mucoromycota</taxon>
        <taxon>Glomeromycotina</taxon>
        <taxon>Glomeromycetes</taxon>
        <taxon>Diversisporales</taxon>
        <taxon>Diversisporaceae</taxon>
        <taxon>Diversispora</taxon>
    </lineage>
</organism>
<name>A0A9N9FP42_9GLOM</name>
<gene>
    <name evidence="3" type="ORF">DEBURN_LOCUS7052</name>
</gene>
<keyword evidence="1" id="KW-0175">Coiled coil</keyword>
<evidence type="ECO:0000256" key="2">
    <source>
        <dbReference type="SAM" id="MobiDB-lite"/>
    </source>
</evidence>
<evidence type="ECO:0000313" key="3">
    <source>
        <dbReference type="EMBL" id="CAG8550042.1"/>
    </source>
</evidence>
<accession>A0A9N9FP42</accession>
<evidence type="ECO:0000256" key="1">
    <source>
        <dbReference type="SAM" id="Coils"/>
    </source>
</evidence>
<protein>
    <submittedName>
        <fullName evidence="3">2865_t:CDS:1</fullName>
    </submittedName>
</protein>
<dbReference type="OrthoDB" id="2421414at2759"/>
<dbReference type="AlphaFoldDB" id="A0A9N9FP42"/>
<proteinExistence type="predicted"/>
<dbReference type="EMBL" id="CAJVPK010000799">
    <property type="protein sequence ID" value="CAG8550042.1"/>
    <property type="molecule type" value="Genomic_DNA"/>
</dbReference>
<feature type="coiled-coil region" evidence="1">
    <location>
        <begin position="180"/>
        <end position="214"/>
    </location>
</feature>
<feature type="region of interest" description="Disordered" evidence="2">
    <location>
        <begin position="1"/>
        <end position="21"/>
    </location>
</feature>
<dbReference type="Proteomes" id="UP000789706">
    <property type="component" value="Unassembled WGS sequence"/>
</dbReference>
<reference evidence="3" key="1">
    <citation type="submission" date="2021-06" db="EMBL/GenBank/DDBJ databases">
        <authorList>
            <person name="Kallberg Y."/>
            <person name="Tangrot J."/>
            <person name="Rosling A."/>
        </authorList>
    </citation>
    <scope>NUCLEOTIDE SEQUENCE</scope>
    <source>
        <strain evidence="3">AZ414A</strain>
    </source>
</reference>
<sequence>MLEKNDTSPPSPSSSQTAKPKQNTLFRRFSNHNNVESEDVSIGFDLFMHICSIKNWYNYLQMFLVISNSYHSLHSDDFDKDIIIVKDCLYDLYSSTYIPKRCKEIYEELINEYYDYETKKKTSKLDKLISNIWADLIVDVFEGEKKFENQLKQLGNFQKNRLRKLMLGKLSNLTRQISSNYRTKRKKEQLQDKINDLNAEISDLNKQNSQYQAALGEVKNVRWGDDTPNNPTKLAEAFIDLQSTLEDFTLVQGEDYEINVSESSGLLNHLNCKEKLSSIQGKLVLSAIFQRRIIEIVLREIHSCFIPSTEPEIAKNSDETLEVDIVNAADVLIRLTKKFADSRSGNDDITRMVSIKVRQQVYAALGVRGLSDPNHPFIKKISTKLVTYLSRYRQIRNEELNSDLEEQAIKITQEIINLFCFKSKAQPIIPEYEFFESGQAVDVRYMQGFLRKEDPKKLEVEICSFPLISIPGDDKNKRVLIKAHVITRKKNSS</sequence>
<comment type="caution">
    <text evidence="3">The sequence shown here is derived from an EMBL/GenBank/DDBJ whole genome shotgun (WGS) entry which is preliminary data.</text>
</comment>
<keyword evidence="4" id="KW-1185">Reference proteome</keyword>
<evidence type="ECO:0000313" key="4">
    <source>
        <dbReference type="Proteomes" id="UP000789706"/>
    </source>
</evidence>